<evidence type="ECO:0000256" key="3">
    <source>
        <dbReference type="ARBA" id="ARBA00022481"/>
    </source>
</evidence>
<dbReference type="FunCoup" id="A0A1Y2EYM7">
    <property type="interactions" value="203"/>
</dbReference>
<keyword evidence="2" id="KW-1003">Cell membrane</keyword>
<dbReference type="Pfam" id="PF00071">
    <property type="entry name" value="Ras"/>
    <property type="match status" value="1"/>
</dbReference>
<gene>
    <name evidence="10" type="ORF">BCR35DRAFT_305844</name>
</gene>
<dbReference type="GO" id="GO:0005525">
    <property type="term" value="F:GTP binding"/>
    <property type="evidence" value="ECO:0007669"/>
    <property type="project" value="UniProtKB-KW"/>
</dbReference>
<feature type="region of interest" description="Disordered" evidence="9">
    <location>
        <begin position="181"/>
        <end position="201"/>
    </location>
</feature>
<dbReference type="OrthoDB" id="8830751at2759"/>
<protein>
    <submittedName>
        <fullName evidence="10">Small GTPase superfamily</fullName>
    </submittedName>
</protein>
<evidence type="ECO:0000256" key="2">
    <source>
        <dbReference type="ARBA" id="ARBA00022475"/>
    </source>
</evidence>
<keyword evidence="5" id="KW-0342">GTP-binding</keyword>
<dbReference type="InterPro" id="IPR003578">
    <property type="entry name" value="Small_GTPase_Rho"/>
</dbReference>
<dbReference type="PROSITE" id="PS51419">
    <property type="entry name" value="RAB"/>
    <property type="match status" value="1"/>
</dbReference>
<dbReference type="SMART" id="SM00175">
    <property type="entry name" value="RAB"/>
    <property type="match status" value="1"/>
</dbReference>
<keyword evidence="4" id="KW-0547">Nucleotide-binding</keyword>
<evidence type="ECO:0000256" key="9">
    <source>
        <dbReference type="SAM" id="MobiDB-lite"/>
    </source>
</evidence>
<reference evidence="10 11" key="1">
    <citation type="submission" date="2016-07" db="EMBL/GenBank/DDBJ databases">
        <title>Pervasive Adenine N6-methylation of Active Genes in Fungi.</title>
        <authorList>
            <consortium name="DOE Joint Genome Institute"/>
            <person name="Mondo S.J."/>
            <person name="Dannebaum R.O."/>
            <person name="Kuo R.C."/>
            <person name="Labutti K."/>
            <person name="Haridas S."/>
            <person name="Kuo A."/>
            <person name="Salamov A."/>
            <person name="Ahrendt S.R."/>
            <person name="Lipzen A."/>
            <person name="Sullivan W."/>
            <person name="Andreopoulos W.B."/>
            <person name="Clum A."/>
            <person name="Lindquist E."/>
            <person name="Daum C."/>
            <person name="Ramamoorthy G.K."/>
            <person name="Gryganskyi A."/>
            <person name="Culley D."/>
            <person name="Magnuson J.K."/>
            <person name="James T.Y."/>
            <person name="O'Malley M.A."/>
            <person name="Stajich J.E."/>
            <person name="Spatafora J.W."/>
            <person name="Visel A."/>
            <person name="Grigoriev I.V."/>
        </authorList>
    </citation>
    <scope>NUCLEOTIDE SEQUENCE [LARGE SCALE GENOMIC DNA]</scope>
    <source>
        <strain evidence="10 11">62-1032</strain>
    </source>
</reference>
<comment type="caution">
    <text evidence="10">The sequence shown here is derived from an EMBL/GenBank/DDBJ whole genome shotgun (WGS) entry which is preliminary data.</text>
</comment>
<dbReference type="PANTHER" id="PTHR24072">
    <property type="entry name" value="RHO FAMILY GTPASE"/>
    <property type="match status" value="1"/>
</dbReference>
<evidence type="ECO:0000256" key="1">
    <source>
        <dbReference type="ARBA" id="ARBA00004193"/>
    </source>
</evidence>
<dbReference type="Proteomes" id="UP000193467">
    <property type="component" value="Unassembled WGS sequence"/>
</dbReference>
<accession>A0A1Y2EYM7</accession>
<dbReference type="InterPro" id="IPR027417">
    <property type="entry name" value="P-loop_NTPase"/>
</dbReference>
<dbReference type="GO" id="GO:0007163">
    <property type="term" value="P:establishment or maintenance of cell polarity"/>
    <property type="evidence" value="ECO:0007669"/>
    <property type="project" value="UniProtKB-ARBA"/>
</dbReference>
<dbReference type="Gene3D" id="3.40.50.300">
    <property type="entry name" value="P-loop containing nucleotide triphosphate hydrolases"/>
    <property type="match status" value="1"/>
</dbReference>
<dbReference type="SMART" id="SM00176">
    <property type="entry name" value="RAN"/>
    <property type="match status" value="1"/>
</dbReference>
<evidence type="ECO:0000256" key="6">
    <source>
        <dbReference type="ARBA" id="ARBA00023136"/>
    </source>
</evidence>
<dbReference type="PROSITE" id="PS51421">
    <property type="entry name" value="RAS"/>
    <property type="match status" value="1"/>
</dbReference>
<dbReference type="SMART" id="SM00173">
    <property type="entry name" value="RAS"/>
    <property type="match status" value="1"/>
</dbReference>
<dbReference type="EMBL" id="MCGR01000035">
    <property type="protein sequence ID" value="ORY76216.1"/>
    <property type="molecule type" value="Genomic_DNA"/>
</dbReference>
<keyword evidence="11" id="KW-1185">Reference proteome</keyword>
<dbReference type="SMART" id="SM00174">
    <property type="entry name" value="RHO"/>
    <property type="match status" value="1"/>
</dbReference>
<sequence>MAPEAIKRKLVIVGDGACGKTSLVTVFCCGEFPREYEPTIFENYVAELRLDGKEVQLALWDTAGQEEYERLRPLSYAKSHVIIIAFALDTPDSLDNVSSKWIEEVRQLCGPSIPVLLVGCKKDLRDQAGGASAQGFVSTEQGQRTALEIGAKSYHECSALLNEGVDDVFEKATRVAMVQRGEGEAKPRAPKGGVEEKEEKGGCGCVLC</sequence>
<dbReference type="InParanoid" id="A0A1Y2EYM7"/>
<dbReference type="NCBIfam" id="TIGR00231">
    <property type="entry name" value="small_GTP"/>
    <property type="match status" value="1"/>
</dbReference>
<keyword evidence="3" id="KW-0488">Methylation</keyword>
<dbReference type="PRINTS" id="PR00449">
    <property type="entry name" value="RASTRNSFRMNG"/>
</dbReference>
<dbReference type="FunFam" id="3.40.50.300:FF:000573">
    <property type="entry name" value="RHO family GTPase Rho2"/>
    <property type="match status" value="1"/>
</dbReference>
<dbReference type="AlphaFoldDB" id="A0A1Y2EYM7"/>
<dbReference type="PROSITE" id="PS51420">
    <property type="entry name" value="RHO"/>
    <property type="match status" value="1"/>
</dbReference>
<dbReference type="GO" id="GO:0005886">
    <property type="term" value="C:plasma membrane"/>
    <property type="evidence" value="ECO:0007669"/>
    <property type="project" value="UniProtKB-SubCell"/>
</dbReference>
<dbReference type="SUPFAM" id="SSF52540">
    <property type="entry name" value="P-loop containing nucleoside triphosphate hydrolases"/>
    <property type="match status" value="1"/>
</dbReference>
<dbReference type="GO" id="GO:0007264">
    <property type="term" value="P:small GTPase-mediated signal transduction"/>
    <property type="evidence" value="ECO:0007669"/>
    <property type="project" value="InterPro"/>
</dbReference>
<name>A0A1Y2EYM7_9BASI</name>
<keyword evidence="7" id="KW-0449">Lipoprotein</keyword>
<evidence type="ECO:0000256" key="8">
    <source>
        <dbReference type="ARBA" id="ARBA00023289"/>
    </source>
</evidence>
<proteinExistence type="predicted"/>
<evidence type="ECO:0000256" key="5">
    <source>
        <dbReference type="ARBA" id="ARBA00023134"/>
    </source>
</evidence>
<comment type="subcellular location">
    <subcellularLocation>
        <location evidence="1">Cell membrane</location>
        <topology evidence="1">Lipid-anchor</topology>
    </subcellularLocation>
</comment>
<dbReference type="STRING" id="106004.A0A1Y2EYM7"/>
<evidence type="ECO:0000256" key="7">
    <source>
        <dbReference type="ARBA" id="ARBA00023288"/>
    </source>
</evidence>
<evidence type="ECO:0000313" key="11">
    <source>
        <dbReference type="Proteomes" id="UP000193467"/>
    </source>
</evidence>
<keyword evidence="6" id="KW-0472">Membrane</keyword>
<evidence type="ECO:0000313" key="10">
    <source>
        <dbReference type="EMBL" id="ORY76216.1"/>
    </source>
</evidence>
<organism evidence="10 11">
    <name type="scientific">Leucosporidium creatinivorum</name>
    <dbReference type="NCBI Taxonomy" id="106004"/>
    <lineage>
        <taxon>Eukaryota</taxon>
        <taxon>Fungi</taxon>
        <taxon>Dikarya</taxon>
        <taxon>Basidiomycota</taxon>
        <taxon>Pucciniomycotina</taxon>
        <taxon>Microbotryomycetes</taxon>
        <taxon>Leucosporidiales</taxon>
        <taxon>Leucosporidium</taxon>
    </lineage>
</organism>
<dbReference type="GO" id="GO:0003924">
    <property type="term" value="F:GTPase activity"/>
    <property type="evidence" value="ECO:0007669"/>
    <property type="project" value="InterPro"/>
</dbReference>
<dbReference type="InterPro" id="IPR005225">
    <property type="entry name" value="Small_GTP-bd"/>
</dbReference>
<evidence type="ECO:0000256" key="4">
    <source>
        <dbReference type="ARBA" id="ARBA00022741"/>
    </source>
</evidence>
<dbReference type="InterPro" id="IPR001806">
    <property type="entry name" value="Small_GTPase"/>
</dbReference>
<keyword evidence="8" id="KW-0636">Prenylation</keyword>